<dbReference type="PANTHER" id="PTHR32071">
    <property type="entry name" value="TRANSCRIPTIONAL REGULATORY PROTEIN"/>
    <property type="match status" value="1"/>
</dbReference>
<dbReference type="Gene3D" id="1.10.10.60">
    <property type="entry name" value="Homeodomain-like"/>
    <property type="match status" value="1"/>
</dbReference>
<dbReference type="InterPro" id="IPR025944">
    <property type="entry name" value="Sigma_54_int_dom_CS"/>
</dbReference>
<keyword evidence="2" id="KW-0067">ATP-binding</keyword>
<dbReference type="Pfam" id="PF02954">
    <property type="entry name" value="HTH_8"/>
    <property type="match status" value="1"/>
</dbReference>
<evidence type="ECO:0000256" key="4">
    <source>
        <dbReference type="ARBA" id="ARBA00023163"/>
    </source>
</evidence>
<sequence>MQAVKDGRFRADLFYRLNVYPISIPPLRERALDIPPLVNAMIDKFNAMHGKRVAGITDKAMKALKAYQWPGNVRELENMIERGIILAPADGWIELDHLFPSLDGSAPEGIGLSQHGELSVDEAPEQAKLCDAIINSGLSLDEVESLLLREAVDRSGGNLAGAARLLGLTRPQLTYRLKRNKDTAPSEE</sequence>
<dbReference type="PRINTS" id="PR01590">
    <property type="entry name" value="HTHFIS"/>
</dbReference>
<evidence type="ECO:0000313" key="6">
    <source>
        <dbReference type="EMBL" id="OWW20512.1"/>
    </source>
</evidence>
<comment type="caution">
    <text evidence="6">The sequence shown here is derived from an EMBL/GenBank/DDBJ whole genome shotgun (WGS) entry which is preliminary data.</text>
</comment>
<dbReference type="Pfam" id="PF25601">
    <property type="entry name" value="AAA_lid_14"/>
    <property type="match status" value="1"/>
</dbReference>
<dbReference type="PROSITE" id="PS50045">
    <property type="entry name" value="SIGMA54_INTERACT_4"/>
    <property type="match status" value="1"/>
</dbReference>
<dbReference type="InterPro" id="IPR027417">
    <property type="entry name" value="P-loop_NTPase"/>
</dbReference>
<evidence type="ECO:0000256" key="2">
    <source>
        <dbReference type="ARBA" id="ARBA00022840"/>
    </source>
</evidence>
<keyword evidence="3" id="KW-0805">Transcription regulation</keyword>
<dbReference type="GO" id="GO:0006355">
    <property type="term" value="P:regulation of DNA-templated transcription"/>
    <property type="evidence" value="ECO:0007669"/>
    <property type="project" value="InterPro"/>
</dbReference>
<feature type="domain" description="Sigma-54 factor interaction" evidence="5">
    <location>
        <begin position="1"/>
        <end position="85"/>
    </location>
</feature>
<reference evidence="6 7" key="1">
    <citation type="submission" date="2016-02" db="EMBL/GenBank/DDBJ databases">
        <authorList>
            <person name="Wen L."/>
            <person name="He K."/>
            <person name="Yang H."/>
        </authorList>
    </citation>
    <scope>NUCLEOTIDE SEQUENCE [LARGE SCALE GENOMIC DNA]</scope>
    <source>
        <strain evidence="6 7">TSA40</strain>
    </source>
</reference>
<dbReference type="PANTHER" id="PTHR32071:SF113">
    <property type="entry name" value="ALGINATE BIOSYNTHESIS TRANSCRIPTIONAL REGULATORY PROTEIN ALGB"/>
    <property type="match status" value="1"/>
</dbReference>
<gene>
    <name evidence="6" type="ORF">AYR66_14470</name>
</gene>
<evidence type="ECO:0000256" key="1">
    <source>
        <dbReference type="ARBA" id="ARBA00022741"/>
    </source>
</evidence>
<dbReference type="AlphaFoldDB" id="A0A254TGT7"/>
<name>A0A254TGT7_9BURK</name>
<dbReference type="SUPFAM" id="SSF46689">
    <property type="entry name" value="Homeodomain-like"/>
    <property type="match status" value="1"/>
</dbReference>
<accession>A0A254TGT7</accession>
<keyword evidence="4" id="KW-0804">Transcription</keyword>
<dbReference type="PROSITE" id="PS00688">
    <property type="entry name" value="SIGMA54_INTERACT_3"/>
    <property type="match status" value="1"/>
</dbReference>
<dbReference type="InterPro" id="IPR009057">
    <property type="entry name" value="Homeodomain-like_sf"/>
</dbReference>
<evidence type="ECO:0000259" key="5">
    <source>
        <dbReference type="PROSITE" id="PS50045"/>
    </source>
</evidence>
<dbReference type="EMBL" id="LSTO01000001">
    <property type="protein sequence ID" value="OWW20512.1"/>
    <property type="molecule type" value="Genomic_DNA"/>
</dbReference>
<dbReference type="InterPro" id="IPR002197">
    <property type="entry name" value="HTH_Fis"/>
</dbReference>
<dbReference type="SUPFAM" id="SSF52540">
    <property type="entry name" value="P-loop containing nucleoside triphosphate hydrolases"/>
    <property type="match status" value="1"/>
</dbReference>
<keyword evidence="1" id="KW-0547">Nucleotide-binding</keyword>
<dbReference type="InterPro" id="IPR058031">
    <property type="entry name" value="AAA_lid_NorR"/>
</dbReference>
<dbReference type="InterPro" id="IPR002078">
    <property type="entry name" value="Sigma_54_int"/>
</dbReference>
<dbReference type="GO" id="GO:0005524">
    <property type="term" value="F:ATP binding"/>
    <property type="evidence" value="ECO:0007669"/>
    <property type="project" value="UniProtKB-KW"/>
</dbReference>
<dbReference type="GO" id="GO:0043565">
    <property type="term" value="F:sequence-specific DNA binding"/>
    <property type="evidence" value="ECO:0007669"/>
    <property type="project" value="InterPro"/>
</dbReference>
<keyword evidence="7" id="KW-1185">Reference proteome</keyword>
<dbReference type="Proteomes" id="UP000197535">
    <property type="component" value="Unassembled WGS sequence"/>
</dbReference>
<dbReference type="Gene3D" id="3.40.50.300">
    <property type="entry name" value="P-loop containing nucleotide triphosphate hydrolases"/>
    <property type="match status" value="1"/>
</dbReference>
<evidence type="ECO:0000313" key="7">
    <source>
        <dbReference type="Proteomes" id="UP000197535"/>
    </source>
</evidence>
<evidence type="ECO:0000256" key="3">
    <source>
        <dbReference type="ARBA" id="ARBA00023015"/>
    </source>
</evidence>
<protein>
    <recommendedName>
        <fullName evidence="5">Sigma-54 factor interaction domain-containing protein</fullName>
    </recommendedName>
</protein>
<proteinExistence type="predicted"/>
<organism evidence="6 7">
    <name type="scientific">Noviherbaspirillum denitrificans</name>
    <dbReference type="NCBI Taxonomy" id="1968433"/>
    <lineage>
        <taxon>Bacteria</taxon>
        <taxon>Pseudomonadati</taxon>
        <taxon>Pseudomonadota</taxon>
        <taxon>Betaproteobacteria</taxon>
        <taxon>Burkholderiales</taxon>
        <taxon>Oxalobacteraceae</taxon>
        <taxon>Noviherbaspirillum</taxon>
    </lineage>
</organism>
<dbReference type="Gene3D" id="1.10.8.60">
    <property type="match status" value="1"/>
</dbReference>